<evidence type="ECO:0000313" key="4">
    <source>
        <dbReference type="Proteomes" id="UP000005242"/>
    </source>
</evidence>
<sequence>MFRNNFRQNILNYNKFLSRRYSRTPPQSLGQRFKQLSQKYGWVAVGVYGAISVLDFSIAFTAVNVIGADKVKLLEDKLLSCFGINTDKDSEKDENTKEERNSLWAMAVLAYGIHKTLFLPPRLALAAGVTPRLVRELQRRGYAIGPNSEKVVARMRQVKDRINRDK</sequence>
<evidence type="ECO:0000256" key="1">
    <source>
        <dbReference type="SAM" id="Phobius"/>
    </source>
</evidence>
<organism evidence="3 4">
    <name type="scientific">Wallemia mellicola (strain ATCC MYA-4683 / CBS 633.66)</name>
    <name type="common">Wallemia sebi (CBS 633.66)</name>
    <dbReference type="NCBI Taxonomy" id="671144"/>
    <lineage>
        <taxon>Eukaryota</taxon>
        <taxon>Fungi</taxon>
        <taxon>Dikarya</taxon>
        <taxon>Basidiomycota</taxon>
        <taxon>Wallemiomycotina</taxon>
        <taxon>Wallemiomycetes</taxon>
        <taxon>Wallemiales</taxon>
        <taxon>Wallemiaceae</taxon>
        <taxon>Wallemia</taxon>
    </lineage>
</organism>
<accession>I4Y9K8</accession>
<dbReference type="PANTHER" id="PTHR21377">
    <property type="entry name" value="PROTEIN FAM210B, MITOCHONDRIAL"/>
    <property type="match status" value="1"/>
</dbReference>
<dbReference type="eggNOG" id="KOG4526">
    <property type="taxonomic scope" value="Eukaryota"/>
</dbReference>
<dbReference type="GeneID" id="18474159"/>
<keyword evidence="1" id="KW-1133">Transmembrane helix</keyword>
<name>I4Y9K8_WALMC</name>
<proteinExistence type="predicted"/>
<dbReference type="OMA" id="YHSSIWT"/>
<keyword evidence="1" id="KW-0812">Transmembrane</keyword>
<dbReference type="HOGENOM" id="CLU_059211_1_2_1"/>
<reference evidence="3 4" key="1">
    <citation type="journal article" date="2012" name="Fungal Genet. Biol.">
        <title>The genome of the xerotolerant mold Wallemia sebi reveals adaptations to osmotic stress and suggests cryptic sexual reproduction.</title>
        <authorList>
            <person name="Padamsee M."/>
            <person name="Kumar T.K.A."/>
            <person name="Riley R."/>
            <person name="Binder M."/>
            <person name="Boyd A."/>
            <person name="Calvo A.M."/>
            <person name="Furukawa K."/>
            <person name="Hesse C."/>
            <person name="Hohmann S."/>
            <person name="James T.Y."/>
            <person name="LaButti K."/>
            <person name="Lapidus A."/>
            <person name="Lindquist E."/>
            <person name="Lucas S."/>
            <person name="Miller K."/>
            <person name="Shantappa S."/>
            <person name="Grigoriev I.V."/>
            <person name="Hibbett D.S."/>
            <person name="McLaughlin D.J."/>
            <person name="Spatafora J.W."/>
            <person name="Aime M.C."/>
        </authorList>
    </citation>
    <scope>NUCLEOTIDE SEQUENCE [LARGE SCALE GENOMIC DNA]</scope>
    <source>
        <strain evidence="4">ATCC MYA-4683 / CBS 633.66</strain>
    </source>
</reference>
<protein>
    <recommendedName>
        <fullName evidence="2">DUF1279 domain-containing protein</fullName>
    </recommendedName>
</protein>
<dbReference type="FunCoup" id="I4Y9K8">
    <property type="interactions" value="164"/>
</dbReference>
<feature type="domain" description="DUF1279" evidence="2">
    <location>
        <begin position="31"/>
        <end position="131"/>
    </location>
</feature>
<dbReference type="PANTHER" id="PTHR21377:SF0">
    <property type="entry name" value="PROTEIN FAM210B, MITOCHONDRIAL"/>
    <property type="match status" value="1"/>
</dbReference>
<dbReference type="InterPro" id="IPR009688">
    <property type="entry name" value="FAM210A/B-like_dom"/>
</dbReference>
<dbReference type="Pfam" id="PF06916">
    <property type="entry name" value="FAM210A-B_dom"/>
    <property type="match status" value="1"/>
</dbReference>
<gene>
    <name evidence="3" type="ORF">WALSEDRAFT_60780</name>
</gene>
<keyword evidence="1" id="KW-0472">Membrane</keyword>
<dbReference type="GO" id="GO:0005739">
    <property type="term" value="C:mitochondrion"/>
    <property type="evidence" value="ECO:0007669"/>
    <property type="project" value="TreeGrafter"/>
</dbReference>
<dbReference type="InParanoid" id="I4Y9K8"/>
<dbReference type="KEGG" id="wse:WALSEDRAFT_60780"/>
<dbReference type="EMBL" id="JH668237">
    <property type="protein sequence ID" value="EIM20650.1"/>
    <property type="molecule type" value="Genomic_DNA"/>
</dbReference>
<dbReference type="Proteomes" id="UP000005242">
    <property type="component" value="Unassembled WGS sequence"/>
</dbReference>
<dbReference type="InterPro" id="IPR045866">
    <property type="entry name" value="FAM210A/B-like"/>
</dbReference>
<evidence type="ECO:0000313" key="3">
    <source>
        <dbReference type="EMBL" id="EIM20650.1"/>
    </source>
</evidence>
<evidence type="ECO:0000259" key="2">
    <source>
        <dbReference type="Pfam" id="PF06916"/>
    </source>
</evidence>
<dbReference type="AlphaFoldDB" id="I4Y9K8"/>
<keyword evidence="4" id="KW-1185">Reference proteome</keyword>
<feature type="transmembrane region" description="Helical" evidence="1">
    <location>
        <begin position="40"/>
        <end position="63"/>
    </location>
</feature>
<dbReference type="RefSeq" id="XP_006959185.1">
    <property type="nucleotide sequence ID" value="XM_006959123.1"/>
</dbReference>
<dbReference type="OrthoDB" id="426386at2759"/>